<evidence type="ECO:0000256" key="2">
    <source>
        <dbReference type="ARBA" id="ARBA00022833"/>
    </source>
</evidence>
<dbReference type="InterPro" id="IPR016193">
    <property type="entry name" value="Cytidine_deaminase-like"/>
</dbReference>
<dbReference type="HOGENOM" id="CLU_036590_10_3_6"/>
<dbReference type="PATRIC" id="fig|1198232.3.peg.1681"/>
<keyword evidence="5" id="KW-1185">Reference proteome</keyword>
<dbReference type="Proteomes" id="UP000015380">
    <property type="component" value="Chromosome"/>
</dbReference>
<dbReference type="PANTHER" id="PTHR11079:SF162">
    <property type="entry name" value="RIBOFLAVIN BIOSYNTHESIS PROTEIN PYRD, CHLOROPLASTIC"/>
    <property type="match status" value="1"/>
</dbReference>
<dbReference type="eggNOG" id="COG0117">
    <property type="taxonomic scope" value="Bacteria"/>
</dbReference>
<dbReference type="PANTHER" id="PTHR11079">
    <property type="entry name" value="CYTOSINE DEAMINASE FAMILY MEMBER"/>
    <property type="match status" value="1"/>
</dbReference>
<protein>
    <submittedName>
        <fullName evidence="4">Pyrimidine deaminase</fullName>
    </submittedName>
</protein>
<reference evidence="4 5" key="1">
    <citation type="submission" date="2013-05" db="EMBL/GenBank/DDBJ databases">
        <title>Between feast and famine: a lifestyle of most important marine PAH-degrading bacterium Cycloclasticus sp. 7ME.</title>
        <authorList>
            <person name="Yakimov M.M."/>
            <person name="Messina E."/>
            <person name="Genovese M."/>
            <person name="Denaro R."/>
            <person name="Crisafi F."/>
            <person name="Russo D."/>
            <person name="Cappello S."/>
            <person name="Santisi S."/>
            <person name="Smedile F."/>
            <person name="Golyshina O.V."/>
            <person name="Tran H."/>
            <person name="Pieper D.H."/>
            <person name="Golyshin P.N."/>
            <person name="Giuliano L."/>
        </authorList>
    </citation>
    <scope>NUCLEOTIDE SEQUENCE [LARGE SCALE GENOMIC DNA]</scope>
    <source>
        <strain evidence="4 5">78-ME</strain>
    </source>
</reference>
<organism evidence="4 5">
    <name type="scientific">Cycloclasticus zancles 78-ME</name>
    <dbReference type="NCBI Taxonomy" id="1198232"/>
    <lineage>
        <taxon>Bacteria</taxon>
        <taxon>Pseudomonadati</taxon>
        <taxon>Pseudomonadota</taxon>
        <taxon>Gammaproteobacteria</taxon>
        <taxon>Thiotrichales</taxon>
        <taxon>Piscirickettsiaceae</taxon>
        <taxon>Cycloclasticus</taxon>
    </lineage>
</organism>
<dbReference type="KEGG" id="cza:CYCME_1703"/>
<reference evidence="5" key="2">
    <citation type="journal article" date="2016" name="Environ. Microbiol. Rep.">
        <title>Analysis of defence systems and a conjugative IncP-1 plasmid in the marine polyaromatic hydrocarbons-degrading bacterium Cycloclasticus sp. 78-ME.</title>
        <authorList>
            <person name="Yakimov M.M."/>
            <person name="Crisafi F."/>
            <person name="Messina E."/>
            <person name="Smedile F."/>
            <person name="Lopatina A."/>
            <person name="Denaro R."/>
            <person name="Pieper D.H."/>
            <person name="Golyshin P.N."/>
            <person name="Giuliano L."/>
        </authorList>
    </citation>
    <scope>NUCLEOTIDE SEQUENCE [LARGE SCALE GENOMIC DNA]</scope>
    <source>
        <strain evidence="5">78-ME</strain>
    </source>
</reference>
<dbReference type="EMBL" id="CP005996">
    <property type="protein sequence ID" value="AGS40023.1"/>
    <property type="molecule type" value="Genomic_DNA"/>
</dbReference>
<dbReference type="InterPro" id="IPR002125">
    <property type="entry name" value="CMP_dCMP_dom"/>
</dbReference>
<dbReference type="Pfam" id="PF00383">
    <property type="entry name" value="dCMP_cyt_deam_1"/>
    <property type="match status" value="1"/>
</dbReference>
<dbReference type="Gene3D" id="3.40.140.10">
    <property type="entry name" value="Cytidine Deaminase, domain 2"/>
    <property type="match status" value="1"/>
</dbReference>
<proteinExistence type="predicted"/>
<keyword evidence="1" id="KW-0479">Metal-binding</keyword>
<keyword evidence="2" id="KW-0862">Zinc</keyword>
<accession>S5TYD1</accession>
<dbReference type="RefSeq" id="WP_020932744.1">
    <property type="nucleotide sequence ID" value="NC_021917.1"/>
</dbReference>
<evidence type="ECO:0000313" key="5">
    <source>
        <dbReference type="Proteomes" id="UP000015380"/>
    </source>
</evidence>
<name>S5TYD1_9GAMM</name>
<dbReference type="PROSITE" id="PS51747">
    <property type="entry name" value="CYT_DCMP_DEAMINASES_2"/>
    <property type="match status" value="1"/>
</dbReference>
<dbReference type="GO" id="GO:0008835">
    <property type="term" value="F:diaminohydroxyphosphoribosylaminopyrimidine deaminase activity"/>
    <property type="evidence" value="ECO:0007669"/>
    <property type="project" value="TreeGrafter"/>
</dbReference>
<dbReference type="GO" id="GO:0008270">
    <property type="term" value="F:zinc ion binding"/>
    <property type="evidence" value="ECO:0007669"/>
    <property type="project" value="InterPro"/>
</dbReference>
<gene>
    <name evidence="4" type="ORF">CYCME_1703</name>
</gene>
<evidence type="ECO:0000313" key="4">
    <source>
        <dbReference type="EMBL" id="AGS40023.1"/>
    </source>
</evidence>
<dbReference type="AlphaFoldDB" id="S5TYD1"/>
<evidence type="ECO:0000256" key="1">
    <source>
        <dbReference type="ARBA" id="ARBA00022723"/>
    </source>
</evidence>
<dbReference type="CDD" id="cd01284">
    <property type="entry name" value="Riboflavin_deaminase-reductase"/>
    <property type="match status" value="1"/>
</dbReference>
<dbReference type="InterPro" id="IPR016192">
    <property type="entry name" value="APOBEC/CMP_deaminase_Zn-bd"/>
</dbReference>
<dbReference type="PROSITE" id="PS00903">
    <property type="entry name" value="CYT_DCMP_DEAMINASES_1"/>
    <property type="match status" value="1"/>
</dbReference>
<feature type="domain" description="CMP/dCMP-type deaminase" evidence="3">
    <location>
        <begin position="1"/>
        <end position="114"/>
    </location>
</feature>
<evidence type="ECO:0000259" key="3">
    <source>
        <dbReference type="PROSITE" id="PS51747"/>
    </source>
</evidence>
<sequence>MSEKYMLRALEVSRKALPDCVPNPPVGCVLVKDNLVVSEGFTQVIGGNHAEVEALSAYKGSMDGVTAYVTLEPCSFVGRTPACADTLVKSGIKHVVVALVDPDERNSGKGISILKQNGIEVGVGLCEEQVARFLKPYLGKSKSMGSDSIDFKRGLV</sequence>
<dbReference type="SUPFAM" id="SSF53927">
    <property type="entry name" value="Cytidine deaminase-like"/>
    <property type="match status" value="1"/>
</dbReference>